<keyword evidence="1" id="KW-0812">Transmembrane</keyword>
<keyword evidence="1" id="KW-1133">Transmembrane helix</keyword>
<name>A0A133XVY1_9ACTN</name>
<dbReference type="EMBL" id="LSCR01000006">
    <property type="protein sequence ID" value="KXB35108.1"/>
    <property type="molecule type" value="Genomic_DNA"/>
</dbReference>
<comment type="caution">
    <text evidence="2">The sequence shown here is derived from an EMBL/GenBank/DDBJ whole genome shotgun (WGS) entry which is preliminary data.</text>
</comment>
<dbReference type="STRING" id="1393034.HMPREF3192_00473"/>
<accession>A0A133XVY1</accession>
<evidence type="ECO:0000313" key="2">
    <source>
        <dbReference type="EMBL" id="KXB35108.1"/>
    </source>
</evidence>
<feature type="transmembrane region" description="Helical" evidence="1">
    <location>
        <begin position="51"/>
        <end position="69"/>
    </location>
</feature>
<protein>
    <submittedName>
        <fullName evidence="2">Uncharacterized protein</fullName>
    </submittedName>
</protein>
<evidence type="ECO:0000256" key="1">
    <source>
        <dbReference type="SAM" id="Phobius"/>
    </source>
</evidence>
<gene>
    <name evidence="2" type="ORF">HMPREF3192_00473</name>
</gene>
<dbReference type="AlphaFoldDB" id="A0A133XVY1"/>
<organism evidence="2 3">
    <name type="scientific">Atopobium deltae</name>
    <dbReference type="NCBI Taxonomy" id="1393034"/>
    <lineage>
        <taxon>Bacteria</taxon>
        <taxon>Bacillati</taxon>
        <taxon>Actinomycetota</taxon>
        <taxon>Coriobacteriia</taxon>
        <taxon>Coriobacteriales</taxon>
        <taxon>Atopobiaceae</taxon>
        <taxon>Atopobium</taxon>
    </lineage>
</organism>
<dbReference type="PATRIC" id="fig|1393034.3.peg.454"/>
<keyword evidence="1" id="KW-0472">Membrane</keyword>
<evidence type="ECO:0000313" key="3">
    <source>
        <dbReference type="Proteomes" id="UP000070675"/>
    </source>
</evidence>
<keyword evidence="3" id="KW-1185">Reference proteome</keyword>
<dbReference type="Proteomes" id="UP000070675">
    <property type="component" value="Unassembled WGS sequence"/>
</dbReference>
<reference evidence="3" key="1">
    <citation type="submission" date="2016-01" db="EMBL/GenBank/DDBJ databases">
        <authorList>
            <person name="Mitreva M."/>
            <person name="Pepin K.H."/>
            <person name="Mihindukulasuriya K.A."/>
            <person name="Fulton R."/>
            <person name="Fronick C."/>
            <person name="O'Laughlin M."/>
            <person name="Miner T."/>
            <person name="Herter B."/>
            <person name="Rosa B.A."/>
            <person name="Cordes M."/>
            <person name="Tomlinson C."/>
            <person name="Wollam A."/>
            <person name="Palsikar V.B."/>
            <person name="Mardis E.R."/>
            <person name="Wilson R.K."/>
        </authorList>
    </citation>
    <scope>NUCLEOTIDE SEQUENCE [LARGE SCALE GENOMIC DNA]</scope>
    <source>
        <strain evidence="3">DNF00019</strain>
    </source>
</reference>
<proteinExistence type="predicted"/>
<sequence>MTTLERAAMDIIPLHVVTTHAKRCCNIVQRQLRQLLRLLKDEKRAQGTTEYAILVGVLVVIAIVAIISFKDKVSELWDTIAQGINSL</sequence>